<organism evidence="2 3">
    <name type="scientific">Tetrahymena thermophila (strain SB210)</name>
    <dbReference type="NCBI Taxonomy" id="312017"/>
    <lineage>
        <taxon>Eukaryota</taxon>
        <taxon>Sar</taxon>
        <taxon>Alveolata</taxon>
        <taxon>Ciliophora</taxon>
        <taxon>Intramacronucleata</taxon>
        <taxon>Oligohymenophorea</taxon>
        <taxon>Hymenostomatida</taxon>
        <taxon>Tetrahymenina</taxon>
        <taxon>Tetrahymenidae</taxon>
        <taxon>Tetrahymena</taxon>
    </lineage>
</organism>
<name>Q23QD5_TETTS</name>
<reference evidence="3" key="1">
    <citation type="journal article" date="2006" name="PLoS Biol.">
        <title>Macronuclear genome sequence of the ciliate Tetrahymena thermophila, a model eukaryote.</title>
        <authorList>
            <person name="Eisen J.A."/>
            <person name="Coyne R.S."/>
            <person name="Wu M."/>
            <person name="Wu D."/>
            <person name="Thiagarajan M."/>
            <person name="Wortman J.R."/>
            <person name="Badger J.H."/>
            <person name="Ren Q."/>
            <person name="Amedeo P."/>
            <person name="Jones K.M."/>
            <person name="Tallon L.J."/>
            <person name="Delcher A.L."/>
            <person name="Salzberg S.L."/>
            <person name="Silva J.C."/>
            <person name="Haas B.J."/>
            <person name="Majoros W.H."/>
            <person name="Farzad M."/>
            <person name="Carlton J.M."/>
            <person name="Smith R.K. Jr."/>
            <person name="Garg J."/>
            <person name="Pearlman R.E."/>
            <person name="Karrer K.M."/>
            <person name="Sun L."/>
            <person name="Manning G."/>
            <person name="Elde N.C."/>
            <person name="Turkewitz A.P."/>
            <person name="Asai D.J."/>
            <person name="Wilkes D.E."/>
            <person name="Wang Y."/>
            <person name="Cai H."/>
            <person name="Collins K."/>
            <person name="Stewart B.A."/>
            <person name="Lee S.R."/>
            <person name="Wilamowska K."/>
            <person name="Weinberg Z."/>
            <person name="Ruzzo W.L."/>
            <person name="Wloga D."/>
            <person name="Gaertig J."/>
            <person name="Frankel J."/>
            <person name="Tsao C.-C."/>
            <person name="Gorovsky M.A."/>
            <person name="Keeling P.J."/>
            <person name="Waller R.F."/>
            <person name="Patron N.J."/>
            <person name="Cherry J.M."/>
            <person name="Stover N.A."/>
            <person name="Krieger C.J."/>
            <person name="del Toro C."/>
            <person name="Ryder H.F."/>
            <person name="Williamson S.C."/>
            <person name="Barbeau R.A."/>
            <person name="Hamilton E.P."/>
            <person name="Orias E."/>
        </authorList>
    </citation>
    <scope>NUCLEOTIDE SEQUENCE [LARGE SCALE GENOMIC DNA]</scope>
    <source>
        <strain evidence="3">SB210</strain>
    </source>
</reference>
<dbReference type="InParanoid" id="Q23QD5"/>
<evidence type="ECO:0000256" key="1">
    <source>
        <dbReference type="SAM" id="MobiDB-lite"/>
    </source>
</evidence>
<dbReference type="Proteomes" id="UP000009168">
    <property type="component" value="Unassembled WGS sequence"/>
</dbReference>
<evidence type="ECO:0000313" key="2">
    <source>
        <dbReference type="EMBL" id="EAR98649.1"/>
    </source>
</evidence>
<accession>Q23QD5</accession>
<evidence type="ECO:0000313" key="3">
    <source>
        <dbReference type="Proteomes" id="UP000009168"/>
    </source>
</evidence>
<dbReference type="AlphaFoldDB" id="Q23QD5"/>
<dbReference type="EMBL" id="GG662649">
    <property type="protein sequence ID" value="EAR98649.1"/>
    <property type="molecule type" value="Genomic_DNA"/>
</dbReference>
<sequence length="385" mass="45450">MRSNSLNSSSSNYQTNKLKEKYSHFFDNEDIEGDQKILSPQDLQSSNRSQNRSKRMASFDAQAFDQKKQETQQQQLIQEQLNSSYQYQNQHTNNNVLRFHPKTENYNHLNQQKIIKQNQDELNFLKEQFLNKVEEIQSNLKSIDPYKISLNSIHSNTNNFNQTYIKRQEELNANILQINQLFDKQNFLDSAGGSQEIKKNLQQYNNDSDQNIIKNSHQNRKPPFAHPAGESSIVKTKINQNDFFDESHQNNTTQKQEMLQIQESTNAKNKDLKDKSLLEILKKKENLYEKAKRDYNLIKQGINFNYQKDICNGGSKDPYKNYSRDSLDRQKIYFYDSFMPSNMRMMKSPYQLLKYKINSRAKFDIQNCIQELSSINSSLRSTNYK</sequence>
<dbReference type="KEGG" id="tet:TTHERM_00581480"/>
<keyword evidence="3" id="KW-1185">Reference proteome</keyword>
<dbReference type="HOGENOM" id="CLU_718646_0_0_1"/>
<dbReference type="GeneID" id="7842332"/>
<dbReference type="RefSeq" id="XP_001018894.1">
    <property type="nucleotide sequence ID" value="XM_001018894.3"/>
</dbReference>
<gene>
    <name evidence="2" type="ORF">TTHERM_00581480</name>
</gene>
<protein>
    <submittedName>
        <fullName evidence="2">Uncharacterized protein</fullName>
    </submittedName>
</protein>
<proteinExistence type="predicted"/>
<feature type="region of interest" description="Disordered" evidence="1">
    <location>
        <begin position="32"/>
        <end position="76"/>
    </location>
</feature>